<protein>
    <submittedName>
        <fullName evidence="1">Uncharacterized protein</fullName>
    </submittedName>
</protein>
<dbReference type="AlphaFoldDB" id="A0A0E9PXE5"/>
<name>A0A0E9PXE5_ANGAN</name>
<organism evidence="1">
    <name type="scientific">Anguilla anguilla</name>
    <name type="common">European freshwater eel</name>
    <name type="synonym">Muraena anguilla</name>
    <dbReference type="NCBI Taxonomy" id="7936"/>
    <lineage>
        <taxon>Eukaryota</taxon>
        <taxon>Metazoa</taxon>
        <taxon>Chordata</taxon>
        <taxon>Craniata</taxon>
        <taxon>Vertebrata</taxon>
        <taxon>Euteleostomi</taxon>
        <taxon>Actinopterygii</taxon>
        <taxon>Neopterygii</taxon>
        <taxon>Teleostei</taxon>
        <taxon>Anguilliformes</taxon>
        <taxon>Anguillidae</taxon>
        <taxon>Anguilla</taxon>
    </lineage>
</organism>
<proteinExistence type="predicted"/>
<dbReference type="EMBL" id="GBXM01099842">
    <property type="protein sequence ID" value="JAH08735.1"/>
    <property type="molecule type" value="Transcribed_RNA"/>
</dbReference>
<reference evidence="1" key="2">
    <citation type="journal article" date="2015" name="Fish Shellfish Immunol.">
        <title>Early steps in the European eel (Anguilla anguilla)-Vibrio vulnificus interaction in the gills: Role of the RtxA13 toxin.</title>
        <authorList>
            <person name="Callol A."/>
            <person name="Pajuelo D."/>
            <person name="Ebbesson L."/>
            <person name="Teles M."/>
            <person name="MacKenzie S."/>
            <person name="Amaro C."/>
        </authorList>
    </citation>
    <scope>NUCLEOTIDE SEQUENCE</scope>
</reference>
<accession>A0A0E9PXE5</accession>
<sequence length="29" mass="3234">MILISLGTNWYSACNLCLPCSMKEVLVQC</sequence>
<reference evidence="1" key="1">
    <citation type="submission" date="2014-11" db="EMBL/GenBank/DDBJ databases">
        <authorList>
            <person name="Amaro Gonzalez C."/>
        </authorList>
    </citation>
    <scope>NUCLEOTIDE SEQUENCE</scope>
</reference>
<evidence type="ECO:0000313" key="1">
    <source>
        <dbReference type="EMBL" id="JAH08735.1"/>
    </source>
</evidence>